<gene>
    <name evidence="1" type="ORF">ACE1CC_00305</name>
</gene>
<evidence type="ECO:0000313" key="2">
    <source>
        <dbReference type="Proteomes" id="UP001576774"/>
    </source>
</evidence>
<evidence type="ECO:0000313" key="1">
    <source>
        <dbReference type="EMBL" id="MFB2875311.1"/>
    </source>
</evidence>
<protein>
    <submittedName>
        <fullName evidence="1">Uncharacterized protein</fullName>
    </submittedName>
</protein>
<sequence>MRTIKHQNTQFRGNSVKDESVTLISSPELNRQARRSLQEDQQTIYNFLFKLVRRSSPEVVLQEFRKMFIEPVYKLNSEPLQALYRIVLANNETEFINTLKRCCYILINNWDSTRQHQAIRHLVDIFPKRISHHAVPLKLYRISNWMNNFVNSKDFEDLKVFAFRYDSDKAQHWSDRYTSYLLVPQYIESNNPVEQRQAAKTLAKQLRDKFKLDLAMYTARSISPVAKENPSSNPTGLGEKLVDVIKNLVARQGELKYNELARIFLRQTHKLNYKQFKLSLHKYLTFCFAETPVNTTISNKLTEKLQFLHPEYEEQKINRLFLIKTCQSLIDDLTITDQEYPSELFVLLLSQKKTITLIILLLKIVLICPHSRNHLDTCIADLIRHYKELPEQECQWVINFVEIFNIAFTIYTEDVEYNLVKLDEQGNSESIISGENYRLFSQVRLNTKVEQINFSQDSL</sequence>
<comment type="caution">
    <text evidence="1">The sequence shown here is derived from an EMBL/GenBank/DDBJ whole genome shotgun (WGS) entry which is preliminary data.</text>
</comment>
<proteinExistence type="predicted"/>
<dbReference type="EMBL" id="JBHFNQ010000004">
    <property type="protein sequence ID" value="MFB2875311.1"/>
    <property type="molecule type" value="Genomic_DNA"/>
</dbReference>
<keyword evidence="2" id="KW-1185">Reference proteome</keyword>
<dbReference type="Proteomes" id="UP001576774">
    <property type="component" value="Unassembled WGS sequence"/>
</dbReference>
<dbReference type="RefSeq" id="WP_413268477.1">
    <property type="nucleotide sequence ID" value="NZ_JBHFNQ010000004.1"/>
</dbReference>
<name>A0ABV4WXR4_9CYAN</name>
<organism evidence="1 2">
    <name type="scientific">Floridaenema aerugineum BLCC-F46</name>
    <dbReference type="NCBI Taxonomy" id="3153654"/>
    <lineage>
        <taxon>Bacteria</taxon>
        <taxon>Bacillati</taxon>
        <taxon>Cyanobacteriota</taxon>
        <taxon>Cyanophyceae</taxon>
        <taxon>Oscillatoriophycideae</taxon>
        <taxon>Aerosakkonematales</taxon>
        <taxon>Aerosakkonemataceae</taxon>
        <taxon>Floridanema</taxon>
        <taxon>Floridanema aerugineum</taxon>
    </lineage>
</organism>
<reference evidence="1 2" key="1">
    <citation type="submission" date="2024-09" db="EMBL/GenBank/DDBJ databases">
        <title>Floridaenema gen nov. (Aerosakkonemataceae, Aerosakkonematales ord. nov., Cyanobacteria) from benthic tropical and subtropical fresh waters, with the description of four new species.</title>
        <authorList>
            <person name="Moretto J.A."/>
            <person name="Berthold D.E."/>
            <person name="Lefler F.W."/>
            <person name="Huang I.-S."/>
            <person name="Laughinghouse H. IV."/>
        </authorList>
    </citation>
    <scope>NUCLEOTIDE SEQUENCE [LARGE SCALE GENOMIC DNA]</scope>
    <source>
        <strain evidence="1 2">BLCC-F46</strain>
    </source>
</reference>
<accession>A0ABV4WXR4</accession>